<sequence>MFDPVTEYDFIIYSDDKTSIITITLEEYLHQRLPSLSCTIEVLDNKFKAWNINVWFALEELLSFISKLEKLEKTRQGNICLKAMTPEDFSITFENYNNKGDFAIHYSLTNNRKYFSEIKMSNTLTGGFKIDSEFLFKILSDFKHLASVAELEMNIDFTT</sequence>
<accession>A0A6N9Q7Z9</accession>
<dbReference type="Pfam" id="PF24716">
    <property type="entry name" value="WapI"/>
    <property type="match status" value="1"/>
</dbReference>
<proteinExistence type="predicted"/>
<dbReference type="EMBL" id="SIJB01000038">
    <property type="protein sequence ID" value="NBI30744.1"/>
    <property type="molecule type" value="Genomic_DNA"/>
</dbReference>
<evidence type="ECO:0000313" key="2">
    <source>
        <dbReference type="Proteomes" id="UP000448943"/>
    </source>
</evidence>
<evidence type="ECO:0000313" key="1">
    <source>
        <dbReference type="EMBL" id="NBI30744.1"/>
    </source>
</evidence>
<dbReference type="Proteomes" id="UP000448943">
    <property type="component" value="Unassembled WGS sequence"/>
</dbReference>
<dbReference type="AlphaFoldDB" id="A0A6N9Q7Z9"/>
<gene>
    <name evidence="1" type="ORF">ERL59_17475</name>
</gene>
<keyword evidence="2" id="KW-1185">Reference proteome</keyword>
<organism evidence="1 2">
    <name type="scientific">Chengkuizengella marina</name>
    <dbReference type="NCBI Taxonomy" id="2507566"/>
    <lineage>
        <taxon>Bacteria</taxon>
        <taxon>Bacillati</taxon>
        <taxon>Bacillota</taxon>
        <taxon>Bacilli</taxon>
        <taxon>Bacillales</taxon>
        <taxon>Paenibacillaceae</taxon>
        <taxon>Chengkuizengella</taxon>
    </lineage>
</organism>
<comment type="caution">
    <text evidence="1">The sequence shown here is derived from an EMBL/GenBank/DDBJ whole genome shotgun (WGS) entry which is preliminary data.</text>
</comment>
<dbReference type="RefSeq" id="WP_160647557.1">
    <property type="nucleotide sequence ID" value="NZ_SIJB01000038.1"/>
</dbReference>
<dbReference type="InterPro" id="IPR056510">
    <property type="entry name" value="WapI"/>
</dbReference>
<reference evidence="1 2" key="1">
    <citation type="submission" date="2019-01" db="EMBL/GenBank/DDBJ databases">
        <title>Chengkuizengella sp. nov., isolated from deep-sea sediment of East Pacific Ocean.</title>
        <authorList>
            <person name="Yang J."/>
            <person name="Lai Q."/>
            <person name="Shao Z."/>
        </authorList>
    </citation>
    <scope>NUCLEOTIDE SEQUENCE [LARGE SCALE GENOMIC DNA]</scope>
    <source>
        <strain evidence="1 2">YPA3-1-1</strain>
    </source>
</reference>
<protein>
    <submittedName>
        <fullName evidence="1">Uncharacterized protein</fullName>
    </submittedName>
</protein>
<name>A0A6N9Q7Z9_9BACL</name>
<dbReference type="OrthoDB" id="2626893at2"/>